<gene>
    <name evidence="1" type="ORF">MENTE1834_LOCUS6362</name>
</gene>
<keyword evidence="2" id="KW-1185">Reference proteome</keyword>
<dbReference type="Proteomes" id="UP001497535">
    <property type="component" value="Unassembled WGS sequence"/>
</dbReference>
<protein>
    <submittedName>
        <fullName evidence="1">Uncharacterized protein</fullName>
    </submittedName>
</protein>
<name>A0ACB0Y1V0_MELEN</name>
<evidence type="ECO:0000313" key="2">
    <source>
        <dbReference type="Proteomes" id="UP001497535"/>
    </source>
</evidence>
<evidence type="ECO:0000313" key="1">
    <source>
        <dbReference type="EMBL" id="CAK5027323.1"/>
    </source>
</evidence>
<organism evidence="1 2">
    <name type="scientific">Meloidogyne enterolobii</name>
    <name type="common">Root-knot nematode worm</name>
    <name type="synonym">Meloidogyne mayaguensis</name>
    <dbReference type="NCBI Taxonomy" id="390850"/>
    <lineage>
        <taxon>Eukaryota</taxon>
        <taxon>Metazoa</taxon>
        <taxon>Ecdysozoa</taxon>
        <taxon>Nematoda</taxon>
        <taxon>Chromadorea</taxon>
        <taxon>Rhabditida</taxon>
        <taxon>Tylenchina</taxon>
        <taxon>Tylenchomorpha</taxon>
        <taxon>Tylenchoidea</taxon>
        <taxon>Meloidogynidae</taxon>
        <taxon>Meloidogyninae</taxon>
        <taxon>Meloidogyne</taxon>
    </lineage>
</organism>
<reference evidence="1" key="1">
    <citation type="submission" date="2023-11" db="EMBL/GenBank/DDBJ databases">
        <authorList>
            <person name="Poullet M."/>
        </authorList>
    </citation>
    <scope>NUCLEOTIDE SEQUENCE</scope>
    <source>
        <strain evidence="1">E1834</strain>
    </source>
</reference>
<proteinExistence type="predicted"/>
<accession>A0ACB0Y1V0</accession>
<sequence>MPPSKKSFRKAYKNGQIIIIFNKNFKKMFKNINNFIFIQIYINFIFLFISVIALDGNKNIYGPNYGLVPGFLCSPSGLPPPPPQPPTQNPYYSPQLPPISSSSSISSNPYTTNFPLPPPPSPLIPPPPPPPPLPSLPFYSPPSSSISPINSLPPQPPSMNLPLPPPPPMYGTGYPVINGPPVGSYFCIPYCPQSGNNIGGNFPSINNYFPPLLGNSPSNIMNPANLSPSGYGIGSLGGYGQFNPQMGGGGGALPFSGAYIHTEPSTSIGGINGPISNVGNIPPPPLMPTNNIWPSNGIRRSVETTNDDENKKKIIAKKERKGV</sequence>
<dbReference type="EMBL" id="CAVMJV010000004">
    <property type="protein sequence ID" value="CAK5027323.1"/>
    <property type="molecule type" value="Genomic_DNA"/>
</dbReference>
<comment type="caution">
    <text evidence="1">The sequence shown here is derived from an EMBL/GenBank/DDBJ whole genome shotgun (WGS) entry which is preliminary data.</text>
</comment>